<dbReference type="Pfam" id="PF07318">
    <property type="entry name" value="DUF1464"/>
    <property type="match status" value="1"/>
</dbReference>
<reference evidence="1" key="1">
    <citation type="journal article" date="2020" name="mSystems">
        <title>Genome- and Community-Level Interaction Insights into Carbon Utilization and Element Cycling Functions of Hydrothermarchaeota in Hydrothermal Sediment.</title>
        <authorList>
            <person name="Zhou Z."/>
            <person name="Liu Y."/>
            <person name="Xu W."/>
            <person name="Pan J."/>
            <person name="Luo Z.H."/>
            <person name="Li M."/>
        </authorList>
    </citation>
    <scope>NUCLEOTIDE SEQUENCE [LARGE SCALE GENOMIC DNA]</scope>
    <source>
        <strain evidence="1">SpSt-885</strain>
    </source>
</reference>
<dbReference type="InterPro" id="IPR009927">
    <property type="entry name" value="DUF1464"/>
</dbReference>
<name>A0A7J3SJ51_9CREN</name>
<evidence type="ECO:0000313" key="1">
    <source>
        <dbReference type="EMBL" id="HGZ59651.1"/>
    </source>
</evidence>
<dbReference type="AlphaFoldDB" id="A0A7J3SJ51"/>
<gene>
    <name evidence="1" type="ORF">ENW83_00360</name>
</gene>
<accession>A0A7J3SJ51</accession>
<dbReference type="EMBL" id="DTLS01000015">
    <property type="protein sequence ID" value="HGZ59651.1"/>
    <property type="molecule type" value="Genomic_DNA"/>
</dbReference>
<sequence length="370" mass="40456">MVDEGRVVLEKSFPTEKVADSPDSLIEELKKLKDEADIIIGPSGYGVPYVCNEDILDPKLFSSEILLLTSISKLSKRTGDTGFEVYRALYKLTNELWKLGANVCYIPSVKQLESVDPSIKVNRIDLGTADKLGASFLAAYSIINSLKTSENFPDFFVLELGFGYNALIYFKGGSIYGGLGGTSLGPGFLTPGPLDLEIIVSKGKWNRNSVWSGGIENVCMSSSLRDAFYPGRTGRCLFYVQSMLRSIRSGIAYLGGTWKEPIVLSGRWADEDISKELEKILGMSVSMIRPSLPGASIAKEAAQGMAMIGDSLLGGMFSSLFKRLSLHKASGTVMDHIYIPNMTQAVKRHIEAYKNSLSKEALGRILVEKD</sequence>
<proteinExistence type="predicted"/>
<protein>
    <submittedName>
        <fullName evidence="1">DUF1464 domain-containing protein</fullName>
    </submittedName>
</protein>
<organism evidence="1">
    <name type="scientific">Fervidicoccus fontis</name>
    <dbReference type="NCBI Taxonomy" id="683846"/>
    <lineage>
        <taxon>Archaea</taxon>
        <taxon>Thermoproteota</taxon>
        <taxon>Thermoprotei</taxon>
        <taxon>Fervidicoccales</taxon>
        <taxon>Fervidicoccaceae</taxon>
        <taxon>Fervidicoccus</taxon>
    </lineage>
</organism>
<comment type="caution">
    <text evidence="1">The sequence shown here is derived from an EMBL/GenBank/DDBJ whole genome shotgun (WGS) entry which is preliminary data.</text>
</comment>